<evidence type="ECO:0000313" key="3">
    <source>
        <dbReference type="Proteomes" id="UP000007264"/>
    </source>
</evidence>
<comment type="caution">
    <text evidence="2">The sequence shown here is derived from an EMBL/GenBank/DDBJ whole genome shotgun (WGS) entry which is preliminary data.</text>
</comment>
<dbReference type="GeneID" id="17036923"/>
<name>I0YKQ4_COCSC</name>
<protein>
    <submittedName>
        <fullName evidence="2">Uncharacterized protein</fullName>
    </submittedName>
</protein>
<gene>
    <name evidence="2" type="ORF">COCSUDRAFT_34437</name>
</gene>
<keyword evidence="3" id="KW-1185">Reference proteome</keyword>
<feature type="region of interest" description="Disordered" evidence="1">
    <location>
        <begin position="1"/>
        <end position="79"/>
    </location>
</feature>
<dbReference type="RefSeq" id="XP_005643517.1">
    <property type="nucleotide sequence ID" value="XM_005643460.1"/>
</dbReference>
<reference evidence="2 3" key="1">
    <citation type="journal article" date="2012" name="Genome Biol.">
        <title>The genome of the polar eukaryotic microalga coccomyxa subellipsoidea reveals traits of cold adaptation.</title>
        <authorList>
            <person name="Blanc G."/>
            <person name="Agarkova I."/>
            <person name="Grimwood J."/>
            <person name="Kuo A."/>
            <person name="Brueggeman A."/>
            <person name="Dunigan D."/>
            <person name="Gurnon J."/>
            <person name="Ladunga I."/>
            <person name="Lindquist E."/>
            <person name="Lucas S."/>
            <person name="Pangilinan J."/>
            <person name="Proschold T."/>
            <person name="Salamov A."/>
            <person name="Schmutz J."/>
            <person name="Weeks D."/>
            <person name="Yamada T."/>
            <person name="Claverie J.M."/>
            <person name="Grigoriev I."/>
            <person name="Van Etten J."/>
            <person name="Lomsadze A."/>
            <person name="Borodovsky M."/>
        </authorList>
    </citation>
    <scope>NUCLEOTIDE SEQUENCE [LARGE SCALE GENOMIC DNA]</scope>
    <source>
        <strain evidence="2 3">C-169</strain>
    </source>
</reference>
<dbReference type="Proteomes" id="UP000007264">
    <property type="component" value="Unassembled WGS sequence"/>
</dbReference>
<dbReference type="EMBL" id="AGSI01000021">
    <property type="protein sequence ID" value="EIE18973.1"/>
    <property type="molecule type" value="Genomic_DNA"/>
</dbReference>
<evidence type="ECO:0000313" key="2">
    <source>
        <dbReference type="EMBL" id="EIE18973.1"/>
    </source>
</evidence>
<sequence length="115" mass="12188">MDMATPETGGVLGDNAKASSGSTPEDQALAPGQLVNAEALQTPGLSGVKRTQGRKLTPGSSEGRGRPPKRIYLNPSPNRASADLRIQTKVKLVQLQLMALAYVFGNWKPKTSEQS</sequence>
<dbReference type="AlphaFoldDB" id="I0YKQ4"/>
<proteinExistence type="predicted"/>
<dbReference type="KEGG" id="csl:COCSUDRAFT_34437"/>
<organism evidence="2 3">
    <name type="scientific">Coccomyxa subellipsoidea (strain C-169)</name>
    <name type="common">Green microalga</name>
    <dbReference type="NCBI Taxonomy" id="574566"/>
    <lineage>
        <taxon>Eukaryota</taxon>
        <taxon>Viridiplantae</taxon>
        <taxon>Chlorophyta</taxon>
        <taxon>core chlorophytes</taxon>
        <taxon>Trebouxiophyceae</taxon>
        <taxon>Trebouxiophyceae incertae sedis</taxon>
        <taxon>Coccomyxaceae</taxon>
        <taxon>Coccomyxa</taxon>
        <taxon>Coccomyxa subellipsoidea</taxon>
    </lineage>
</organism>
<accession>I0YKQ4</accession>
<evidence type="ECO:0000256" key="1">
    <source>
        <dbReference type="SAM" id="MobiDB-lite"/>
    </source>
</evidence>